<dbReference type="OrthoDB" id="14765at2"/>
<dbReference type="AlphaFoldDB" id="A0A2Z3GYX5"/>
<name>A0A2Z3GYX5_9BACT</name>
<reference evidence="2" key="1">
    <citation type="submission" date="2018-04" db="EMBL/GenBank/DDBJ databases">
        <title>Complete genome of Antarctic heterotrophic bacterium Hymenobacter nivis.</title>
        <authorList>
            <person name="Terashima M."/>
        </authorList>
    </citation>
    <scope>NUCLEOTIDE SEQUENCE [LARGE SCALE GENOMIC DNA]</scope>
    <source>
        <strain evidence="2">NBRC 111535</strain>
    </source>
</reference>
<dbReference type="EMBL" id="CP029145">
    <property type="protein sequence ID" value="AWM33970.1"/>
    <property type="molecule type" value="Genomic_DNA"/>
</dbReference>
<dbReference type="KEGG" id="hnv:DDQ68_14950"/>
<proteinExistence type="predicted"/>
<evidence type="ECO:0000313" key="1">
    <source>
        <dbReference type="EMBL" id="AWM33970.1"/>
    </source>
</evidence>
<gene>
    <name evidence="1" type="ORF">DDQ68_14950</name>
</gene>
<dbReference type="Proteomes" id="UP000245999">
    <property type="component" value="Chromosome"/>
</dbReference>
<accession>A0A2Z3GYX5</accession>
<sequence length="83" mass="9247">MAGFEQLLPLRQPSALAEPESAKNIYTLSEGTIGEISAVITAAVVEVIRSSEERIDRQMLDRIDYAPTSAWQWVHELLGCCNR</sequence>
<protein>
    <submittedName>
        <fullName evidence="1">Uncharacterized protein</fullName>
    </submittedName>
</protein>
<evidence type="ECO:0000313" key="2">
    <source>
        <dbReference type="Proteomes" id="UP000245999"/>
    </source>
</evidence>
<organism evidence="1 2">
    <name type="scientific">Hymenobacter nivis</name>
    <dbReference type="NCBI Taxonomy" id="1850093"/>
    <lineage>
        <taxon>Bacteria</taxon>
        <taxon>Pseudomonadati</taxon>
        <taxon>Bacteroidota</taxon>
        <taxon>Cytophagia</taxon>
        <taxon>Cytophagales</taxon>
        <taxon>Hymenobacteraceae</taxon>
        <taxon>Hymenobacter</taxon>
    </lineage>
</organism>
<keyword evidence="2" id="KW-1185">Reference proteome</keyword>